<protein>
    <submittedName>
        <fullName evidence="2">Uncharacterized protein</fullName>
    </submittedName>
</protein>
<reference evidence="2" key="1">
    <citation type="submission" date="2022-03" db="EMBL/GenBank/DDBJ databases">
        <title>A functionally conserved STORR gene fusion in Papaver species that diverged 16.8 million years ago.</title>
        <authorList>
            <person name="Catania T."/>
        </authorList>
    </citation>
    <scope>NUCLEOTIDE SEQUENCE</scope>
    <source>
        <strain evidence="2">S-191538</strain>
    </source>
</reference>
<keyword evidence="3" id="KW-1185">Reference proteome</keyword>
<proteinExistence type="predicted"/>
<evidence type="ECO:0000256" key="1">
    <source>
        <dbReference type="SAM" id="MobiDB-lite"/>
    </source>
</evidence>
<dbReference type="Proteomes" id="UP001177140">
    <property type="component" value="Unassembled WGS sequence"/>
</dbReference>
<evidence type="ECO:0000313" key="2">
    <source>
        <dbReference type="EMBL" id="MCL7035280.1"/>
    </source>
</evidence>
<accession>A0AA41SHT9</accession>
<dbReference type="EMBL" id="JAJJMA010155120">
    <property type="protein sequence ID" value="MCL7035280.1"/>
    <property type="molecule type" value="Genomic_DNA"/>
</dbReference>
<organism evidence="2 3">
    <name type="scientific">Papaver nudicaule</name>
    <name type="common">Iceland poppy</name>
    <dbReference type="NCBI Taxonomy" id="74823"/>
    <lineage>
        <taxon>Eukaryota</taxon>
        <taxon>Viridiplantae</taxon>
        <taxon>Streptophyta</taxon>
        <taxon>Embryophyta</taxon>
        <taxon>Tracheophyta</taxon>
        <taxon>Spermatophyta</taxon>
        <taxon>Magnoliopsida</taxon>
        <taxon>Ranunculales</taxon>
        <taxon>Papaveraceae</taxon>
        <taxon>Papaveroideae</taxon>
        <taxon>Papaver</taxon>
    </lineage>
</organism>
<feature type="region of interest" description="Disordered" evidence="1">
    <location>
        <begin position="86"/>
        <end position="118"/>
    </location>
</feature>
<sequence length="130" mass="14761">IASSLVQKFPELVLDQTKKVQTNAMNDMAERPFAFASGAKLKFWRRCIYSLIKVDIQTTQRNASLSSEESLPQSLEVTNVDIENPVERIERSYTNKDYPPENSKRAEGDKARPRKPETVGDKILFGMVIV</sequence>
<evidence type="ECO:0000313" key="3">
    <source>
        <dbReference type="Proteomes" id="UP001177140"/>
    </source>
</evidence>
<dbReference type="AlphaFoldDB" id="A0AA41SHT9"/>
<gene>
    <name evidence="2" type="ORF">MKW94_021579</name>
</gene>
<comment type="caution">
    <text evidence="2">The sequence shown here is derived from an EMBL/GenBank/DDBJ whole genome shotgun (WGS) entry which is preliminary data.</text>
</comment>
<name>A0AA41SHT9_PAPNU</name>
<feature type="non-terminal residue" evidence="2">
    <location>
        <position position="1"/>
    </location>
</feature>